<feature type="region of interest" description="Disordered" evidence="1">
    <location>
        <begin position="1"/>
        <end position="34"/>
    </location>
</feature>
<organism evidence="2 3">
    <name type="scientific">Tritrichomonas musculus</name>
    <dbReference type="NCBI Taxonomy" id="1915356"/>
    <lineage>
        <taxon>Eukaryota</taxon>
        <taxon>Metamonada</taxon>
        <taxon>Parabasalia</taxon>
        <taxon>Tritrichomonadida</taxon>
        <taxon>Tritrichomonadidae</taxon>
        <taxon>Tritrichomonas</taxon>
    </lineage>
</organism>
<reference evidence="2 3" key="1">
    <citation type="submission" date="2024-04" db="EMBL/GenBank/DDBJ databases">
        <title>Tritrichomonas musculus Genome.</title>
        <authorList>
            <person name="Alves-Ferreira E."/>
            <person name="Grigg M."/>
            <person name="Lorenzi H."/>
            <person name="Galac M."/>
        </authorList>
    </citation>
    <scope>NUCLEOTIDE SEQUENCE [LARGE SCALE GENOMIC DNA]</scope>
    <source>
        <strain evidence="2 3">EAF2021</strain>
    </source>
</reference>
<evidence type="ECO:0000313" key="3">
    <source>
        <dbReference type="Proteomes" id="UP001470230"/>
    </source>
</evidence>
<feature type="region of interest" description="Disordered" evidence="1">
    <location>
        <begin position="78"/>
        <end position="117"/>
    </location>
</feature>
<feature type="compositionally biased region" description="Polar residues" evidence="1">
    <location>
        <begin position="238"/>
        <end position="251"/>
    </location>
</feature>
<dbReference type="PANTHER" id="PTHR21580">
    <property type="entry name" value="SHIPPO-1-RELATED"/>
    <property type="match status" value="1"/>
</dbReference>
<comment type="caution">
    <text evidence="2">The sequence shown here is derived from an EMBL/GenBank/DDBJ whole genome shotgun (WGS) entry which is preliminary data.</text>
</comment>
<feature type="region of interest" description="Disordered" evidence="1">
    <location>
        <begin position="224"/>
        <end position="251"/>
    </location>
</feature>
<feature type="region of interest" description="Disordered" evidence="1">
    <location>
        <begin position="267"/>
        <end position="314"/>
    </location>
</feature>
<dbReference type="InterPro" id="IPR010736">
    <property type="entry name" value="SHIPPO-rpt"/>
</dbReference>
<proteinExistence type="predicted"/>
<feature type="region of interest" description="Disordered" evidence="1">
    <location>
        <begin position="192"/>
        <end position="211"/>
    </location>
</feature>
<feature type="region of interest" description="Disordered" evidence="1">
    <location>
        <begin position="354"/>
        <end position="391"/>
    </location>
</feature>
<feature type="compositionally biased region" description="Polar residues" evidence="1">
    <location>
        <begin position="267"/>
        <end position="278"/>
    </location>
</feature>
<name>A0ABR2IKH2_9EUKA</name>
<accession>A0ABR2IKH2</accession>
<gene>
    <name evidence="2" type="ORF">M9Y10_010292</name>
</gene>
<protein>
    <submittedName>
        <fullName evidence="2">Uncharacterized protein</fullName>
    </submittedName>
</protein>
<evidence type="ECO:0000256" key="1">
    <source>
        <dbReference type="SAM" id="MobiDB-lite"/>
    </source>
</evidence>
<dbReference type="InterPro" id="IPR051291">
    <property type="entry name" value="CIMAP"/>
</dbReference>
<dbReference type="Proteomes" id="UP001470230">
    <property type="component" value="Unassembled WGS sequence"/>
</dbReference>
<dbReference type="PANTHER" id="PTHR21580:SF28">
    <property type="entry name" value="BOREALIN N-TERMINAL DOMAIN-CONTAINING PROTEIN-RELATED"/>
    <property type="match status" value="1"/>
</dbReference>
<sequence length="477" mass="53569">MSWSRATSRDFSFGGNRTPENVGPGSYNISNGIQTPRSQSACFKSADYHSRDIYSTTSIITPAPCDYVQTTQSARLSSTSTFKSRSKRELYNPTQNPGPCEHSEIKNWGSDGKRHSSSMSISKLNRARPISGNVGQDVLGYEINEDGNVVNAVKKLFHGQDWVGPGSYYPEDPSATSPRIHSLRECYRKNKLWEQNDNPGPGQYSPDNPDQRYMRKISQKYESEKIISPKSEGLSPIDWSTGSSRPESSIFKSKTARKLYEQTDVTPSPVAYQSSSSNTRKKVRSSSAFGQRSARFDSQRVEGPGPGQYEAKSVEWGKKGNSLVRRAVDKYNPGNDVPGPGTYRPVQDDVFYRKDNRPTSNFASQSKRGWDDSNANPGPGSYNLRPKSGKVNYNKNTIRASRFKETNNFMYNPYQDNPSPADYQQIESPLKKRRGRSISRSDRFDYRQNDNPGPGSYEIVHSSFIKKSCHADFRGMS</sequence>
<dbReference type="EMBL" id="JAPFFF010000016">
    <property type="protein sequence ID" value="KAK8864768.1"/>
    <property type="molecule type" value="Genomic_DNA"/>
</dbReference>
<feature type="compositionally biased region" description="Polar residues" evidence="1">
    <location>
        <begin position="1"/>
        <end position="10"/>
    </location>
</feature>
<feature type="region of interest" description="Disordered" evidence="1">
    <location>
        <begin position="413"/>
        <end position="457"/>
    </location>
</feature>
<evidence type="ECO:0000313" key="2">
    <source>
        <dbReference type="EMBL" id="KAK8864768.1"/>
    </source>
</evidence>
<feature type="compositionally biased region" description="Polar residues" evidence="1">
    <location>
        <begin position="358"/>
        <end position="367"/>
    </location>
</feature>
<feature type="compositionally biased region" description="Basic and acidic residues" evidence="1">
    <location>
        <begin position="439"/>
        <end position="448"/>
    </location>
</feature>
<dbReference type="Pfam" id="PF07004">
    <property type="entry name" value="SHIPPO-rpt"/>
    <property type="match status" value="6"/>
</dbReference>
<keyword evidence="3" id="KW-1185">Reference proteome</keyword>